<dbReference type="PRINTS" id="PR00260">
    <property type="entry name" value="CHEMTRNSDUCR"/>
</dbReference>
<dbReference type="InterPro" id="IPR003122">
    <property type="entry name" value="Tar_rcpt_lig-bd"/>
</dbReference>
<dbReference type="PROSITE" id="PS50111">
    <property type="entry name" value="CHEMOTAXIS_TRANSDUC_2"/>
    <property type="match status" value="1"/>
</dbReference>
<dbReference type="PROSITE" id="PS50885">
    <property type="entry name" value="HAMP"/>
    <property type="match status" value="1"/>
</dbReference>
<dbReference type="GO" id="GO:0005886">
    <property type="term" value="C:plasma membrane"/>
    <property type="evidence" value="ECO:0007669"/>
    <property type="project" value="UniProtKB-SubCell"/>
</dbReference>
<dbReference type="PATRIC" id="fig|566551.4.peg.2621"/>
<keyword evidence="3" id="KW-0488">Methylation</keyword>
<evidence type="ECO:0000256" key="1">
    <source>
        <dbReference type="ARBA" id="ARBA00004429"/>
    </source>
</evidence>
<dbReference type="InterPro" id="IPR004090">
    <property type="entry name" value="Chemotax_Me-accpt_rcpt"/>
</dbReference>
<dbReference type="HOGENOM" id="CLU_000445_107_16_6"/>
<dbReference type="InterPro" id="IPR003660">
    <property type="entry name" value="HAMP_dom"/>
</dbReference>
<evidence type="ECO:0000256" key="11">
    <source>
        <dbReference type="PROSITE-ProRule" id="PRU00284"/>
    </source>
</evidence>
<sequence length="573" mass="61396">MNTRAGIADNQSDTRGKWDNDNNELGIHMGMLKNFTVRRVMLTVLGLFCLLWSAVGVFTVYSLAKLGDGNAVDRQLVSQMTILSKGNDQYFRFITRLSRVMEAKAAGEATDFKPVQEALDNMKKELERLKSVSPGPMDPAVSADVIDKWQKLLDNGVAVQMQLAQQGSAADYRQQATQVTPPLSRAFGASSSKFTSVAEERLDRTRVAVDGLTRLMKVTVVVAIVIGLLILLFTDRYLVNLLVKPLDRIREHFSTIAKGDLSHPIEDFGRNCVGKLFPLLAEMQSSLREAVSAIRSGTENIYRGSAEISSGNNDLSSRTEEQAAALEETAASMEQLTATVKFNAENARQASSIAEKASQTASRSGKLVGDVVVTMEGISNSSRKISEITSVINSIAFQTNILALNAAVEAARAGEQGRGFAVVAGEVRNLASRSAGAAKEIETLIADSVSRVNSGSALVNEAGNTMKEVLKAVSDTTQIMKQIASATDEQSKGISQVSVAVSEMDSVTQQNAALVEQISAAAAALEGQTETLQKAVARFRLSGRDENFVPEAKVKPLAKPAAAGAAADDWVAF</sequence>
<comment type="caution">
    <text evidence="15">The sequence shown here is derived from an EMBL/GenBank/DDBJ whole genome shotgun (WGS) entry which is preliminary data.</text>
</comment>
<keyword evidence="9 11" id="KW-0807">Transducer</keyword>
<dbReference type="SMART" id="SM00304">
    <property type="entry name" value="HAMP"/>
    <property type="match status" value="1"/>
</dbReference>
<feature type="domain" description="HAMP" evidence="14">
    <location>
        <begin position="240"/>
        <end position="292"/>
    </location>
</feature>
<comment type="subcellular location">
    <subcellularLocation>
        <location evidence="1">Cell inner membrane</location>
        <topology evidence="1">Multi-pass membrane protein</topology>
    </subcellularLocation>
</comment>
<dbReference type="Pfam" id="PF00672">
    <property type="entry name" value="HAMP"/>
    <property type="match status" value="1"/>
</dbReference>
<proteinExistence type="inferred from homology"/>
<dbReference type="Proteomes" id="UP000014585">
    <property type="component" value="Unassembled WGS sequence"/>
</dbReference>
<dbReference type="PROSITE" id="PS00538">
    <property type="entry name" value="CHEMOTAXIS_TRANSDUC_1"/>
    <property type="match status" value="1"/>
</dbReference>
<evidence type="ECO:0000256" key="9">
    <source>
        <dbReference type="ARBA" id="ARBA00023224"/>
    </source>
</evidence>
<comment type="similarity">
    <text evidence="10">Belongs to the methyl-accepting chemotaxis (MCP) protein family.</text>
</comment>
<name>S3J8S3_9ENTR</name>
<keyword evidence="5" id="KW-0997">Cell inner membrane</keyword>
<evidence type="ECO:0000256" key="2">
    <source>
        <dbReference type="ARBA" id="ARBA00022475"/>
    </source>
</evidence>
<keyword evidence="8 12" id="KW-0472">Membrane</keyword>
<dbReference type="InterPro" id="IPR004091">
    <property type="entry name" value="Chemotax_Me-accpt_rcpt_Me-site"/>
</dbReference>
<dbReference type="SUPFAM" id="SSF58104">
    <property type="entry name" value="Methyl-accepting chemotaxis protein (MCP) signaling domain"/>
    <property type="match status" value="1"/>
</dbReference>
<dbReference type="InterPro" id="IPR051310">
    <property type="entry name" value="MCP_chemotaxis"/>
</dbReference>
<evidence type="ECO:0000259" key="13">
    <source>
        <dbReference type="PROSITE" id="PS50111"/>
    </source>
</evidence>
<dbReference type="AlphaFoldDB" id="S3J8S3"/>
<evidence type="ECO:0000256" key="12">
    <source>
        <dbReference type="SAM" id="Phobius"/>
    </source>
</evidence>
<accession>S3J8S3</accession>
<dbReference type="SMART" id="SM00283">
    <property type="entry name" value="MA"/>
    <property type="match status" value="1"/>
</dbReference>
<evidence type="ECO:0000256" key="6">
    <source>
        <dbReference type="ARBA" id="ARBA00022692"/>
    </source>
</evidence>
<keyword evidence="4" id="KW-0145">Chemotaxis</keyword>
<feature type="transmembrane region" description="Helical" evidence="12">
    <location>
        <begin position="215"/>
        <end position="234"/>
    </location>
</feature>
<dbReference type="InterPro" id="IPR004089">
    <property type="entry name" value="MCPsignal_dom"/>
</dbReference>
<organism evidence="15 16">
    <name type="scientific">Cedecea davisae DSM 4568</name>
    <dbReference type="NCBI Taxonomy" id="566551"/>
    <lineage>
        <taxon>Bacteria</taxon>
        <taxon>Pseudomonadati</taxon>
        <taxon>Pseudomonadota</taxon>
        <taxon>Gammaproteobacteria</taxon>
        <taxon>Enterobacterales</taxon>
        <taxon>Enterobacteriaceae</taxon>
        <taxon>Cedecea</taxon>
    </lineage>
</organism>
<dbReference type="STRING" id="566551.HMPREF0201_02870"/>
<evidence type="ECO:0000256" key="4">
    <source>
        <dbReference type="ARBA" id="ARBA00022500"/>
    </source>
</evidence>
<dbReference type="EMBL" id="ATDT01000023">
    <property type="protein sequence ID" value="EPF16507.1"/>
    <property type="molecule type" value="Genomic_DNA"/>
</dbReference>
<dbReference type="PANTHER" id="PTHR43531">
    <property type="entry name" value="PROTEIN ICFG"/>
    <property type="match status" value="1"/>
</dbReference>
<protein>
    <submittedName>
        <fullName evidence="15">Putative methyl-accepting chemotaxis protein I</fullName>
    </submittedName>
</protein>
<evidence type="ECO:0000256" key="8">
    <source>
        <dbReference type="ARBA" id="ARBA00023136"/>
    </source>
</evidence>
<dbReference type="CDD" id="cd11386">
    <property type="entry name" value="MCP_signal"/>
    <property type="match status" value="1"/>
</dbReference>
<evidence type="ECO:0000313" key="16">
    <source>
        <dbReference type="Proteomes" id="UP000014585"/>
    </source>
</evidence>
<feature type="domain" description="Methyl-accepting transducer" evidence="13">
    <location>
        <begin position="297"/>
        <end position="526"/>
    </location>
</feature>
<dbReference type="PANTHER" id="PTHR43531:SF14">
    <property type="entry name" value="METHYL-ACCEPTING CHEMOTAXIS PROTEIN I-RELATED"/>
    <property type="match status" value="1"/>
</dbReference>
<keyword evidence="7 12" id="KW-1133">Transmembrane helix</keyword>
<feature type="transmembrane region" description="Helical" evidence="12">
    <location>
        <begin position="40"/>
        <end position="64"/>
    </location>
</feature>
<dbReference type="GO" id="GO:0004888">
    <property type="term" value="F:transmembrane signaling receptor activity"/>
    <property type="evidence" value="ECO:0007669"/>
    <property type="project" value="InterPro"/>
</dbReference>
<evidence type="ECO:0000259" key="14">
    <source>
        <dbReference type="PROSITE" id="PS50885"/>
    </source>
</evidence>
<dbReference type="FunFam" id="1.10.287.950:FF:000001">
    <property type="entry name" value="Methyl-accepting chemotaxis sensory transducer"/>
    <property type="match status" value="1"/>
</dbReference>
<gene>
    <name evidence="15" type="ORF">HMPREF0201_02870</name>
</gene>
<keyword evidence="2" id="KW-1003">Cell membrane</keyword>
<dbReference type="Pfam" id="PF00015">
    <property type="entry name" value="MCPsignal"/>
    <property type="match status" value="1"/>
</dbReference>
<keyword evidence="6 12" id="KW-0812">Transmembrane</keyword>
<dbReference type="GO" id="GO:0006935">
    <property type="term" value="P:chemotaxis"/>
    <property type="evidence" value="ECO:0007669"/>
    <property type="project" value="UniProtKB-KW"/>
</dbReference>
<evidence type="ECO:0000256" key="5">
    <source>
        <dbReference type="ARBA" id="ARBA00022519"/>
    </source>
</evidence>
<evidence type="ECO:0000256" key="3">
    <source>
        <dbReference type="ARBA" id="ARBA00022481"/>
    </source>
</evidence>
<evidence type="ECO:0000256" key="10">
    <source>
        <dbReference type="ARBA" id="ARBA00029447"/>
    </source>
</evidence>
<evidence type="ECO:0000313" key="15">
    <source>
        <dbReference type="EMBL" id="EPF16507.1"/>
    </source>
</evidence>
<reference evidence="15 16" key="1">
    <citation type="submission" date="2013-04" db="EMBL/GenBank/DDBJ databases">
        <authorList>
            <person name="Weinstock G."/>
            <person name="Sodergren E."/>
            <person name="Lobos E.A."/>
            <person name="Fulton L."/>
            <person name="Fulton R."/>
            <person name="Courtney L."/>
            <person name="Fronick C."/>
            <person name="O'Laughlin M."/>
            <person name="Godfrey J."/>
            <person name="Wilson R.M."/>
            <person name="Miner T."/>
            <person name="Farmer C."/>
            <person name="Delehaunty K."/>
            <person name="Cordes M."/>
            <person name="Minx P."/>
            <person name="Tomlinson C."/>
            <person name="Chen J."/>
            <person name="Wollam A."/>
            <person name="Pepin K.H."/>
            <person name="Palsikar V.B."/>
            <person name="Zhang X."/>
            <person name="Suruliraj S."/>
            <person name="Perna N.T."/>
            <person name="Plunkett G."/>
            <person name="Warren W."/>
            <person name="Mitreva M."/>
            <person name="Mardis E.R."/>
            <person name="Wilson R.K."/>
        </authorList>
    </citation>
    <scope>NUCLEOTIDE SEQUENCE [LARGE SCALE GENOMIC DNA]</scope>
    <source>
        <strain evidence="15 16">DSM 4568</strain>
    </source>
</reference>
<dbReference type="Gene3D" id="1.10.287.950">
    <property type="entry name" value="Methyl-accepting chemotaxis protein"/>
    <property type="match status" value="1"/>
</dbReference>
<dbReference type="GO" id="GO:0007165">
    <property type="term" value="P:signal transduction"/>
    <property type="evidence" value="ECO:0007669"/>
    <property type="project" value="UniProtKB-KW"/>
</dbReference>
<dbReference type="Pfam" id="PF02203">
    <property type="entry name" value="TarH"/>
    <property type="match status" value="1"/>
</dbReference>
<evidence type="ECO:0000256" key="7">
    <source>
        <dbReference type="ARBA" id="ARBA00022989"/>
    </source>
</evidence>